<keyword evidence="3" id="KW-0862">Zinc</keyword>
<dbReference type="Gene3D" id="3.30.40.10">
    <property type="entry name" value="Zinc/RING finger domain, C3HC4 (zinc finger)"/>
    <property type="match status" value="1"/>
</dbReference>
<feature type="domain" description="FYVE-type" evidence="6">
    <location>
        <begin position="282"/>
        <end position="351"/>
    </location>
</feature>
<keyword evidence="2 4" id="KW-0863">Zinc-finger</keyword>
<proteinExistence type="predicted"/>
<evidence type="ECO:0000259" key="6">
    <source>
        <dbReference type="PROSITE" id="PS50178"/>
    </source>
</evidence>
<evidence type="ECO:0000313" key="7">
    <source>
        <dbReference type="EMBL" id="KAF4040012.1"/>
    </source>
</evidence>
<feature type="region of interest" description="Disordered" evidence="5">
    <location>
        <begin position="606"/>
        <end position="641"/>
    </location>
</feature>
<feature type="region of interest" description="Disordered" evidence="5">
    <location>
        <begin position="531"/>
        <end position="582"/>
    </location>
</feature>
<dbReference type="InterPro" id="IPR000306">
    <property type="entry name" value="Znf_FYVE"/>
</dbReference>
<gene>
    <name evidence="7" type="ORF">GN244_ATG07823</name>
</gene>
<dbReference type="InterPro" id="IPR052727">
    <property type="entry name" value="Rab4/Rab5_effector"/>
</dbReference>
<dbReference type="AlphaFoldDB" id="A0A833WFG6"/>
<evidence type="ECO:0000256" key="1">
    <source>
        <dbReference type="ARBA" id="ARBA00022723"/>
    </source>
</evidence>
<dbReference type="GO" id="GO:0008270">
    <property type="term" value="F:zinc ion binding"/>
    <property type="evidence" value="ECO:0007669"/>
    <property type="project" value="UniProtKB-KW"/>
</dbReference>
<evidence type="ECO:0000313" key="8">
    <source>
        <dbReference type="Proteomes" id="UP000602510"/>
    </source>
</evidence>
<dbReference type="SMART" id="SM00064">
    <property type="entry name" value="FYVE"/>
    <property type="match status" value="1"/>
</dbReference>
<keyword evidence="1" id="KW-0479">Metal-binding</keyword>
<evidence type="ECO:0000256" key="5">
    <source>
        <dbReference type="SAM" id="MobiDB-lite"/>
    </source>
</evidence>
<evidence type="ECO:0000256" key="3">
    <source>
        <dbReference type="ARBA" id="ARBA00022833"/>
    </source>
</evidence>
<dbReference type="PANTHER" id="PTHR13510:SF44">
    <property type="entry name" value="RABENOSYN-5"/>
    <property type="match status" value="1"/>
</dbReference>
<dbReference type="InterPro" id="IPR011011">
    <property type="entry name" value="Znf_FYVE_PHD"/>
</dbReference>
<dbReference type="PANTHER" id="PTHR13510">
    <property type="entry name" value="FYVE-FINGER-CONTAINING RAB5 EFFECTOR PROTEIN RABENOSYN-5-RELATED"/>
    <property type="match status" value="1"/>
</dbReference>
<dbReference type="EMBL" id="WSZM01000156">
    <property type="protein sequence ID" value="KAF4040012.1"/>
    <property type="molecule type" value="Genomic_DNA"/>
</dbReference>
<feature type="compositionally biased region" description="Low complexity" evidence="5">
    <location>
        <begin position="557"/>
        <end position="568"/>
    </location>
</feature>
<sequence>MLSSRRSRTMSRNDSKAFPLPDDFFPDIKLTEEQILNHEMRVEEIVRNALLEYDRHEAKGAYPIYSAPWVPVGSEGPLTAIRKESTEGLTNSEFRLFGCIQGDWRNFMNFYYAETSEELFEWNQFMYGYAVDAVVLKNIHTRDSGKPHEYLGLKWTCLQPSSFGRKRDNCFLEYLTYTKDELGRSVGVRVTLPVEIDECPDLYRSLRVKRIKTHNVAIVRPAGSSSEATQLFVMSENDFAGLSVSAKNFKKFMRIYNDMALFVDSKHILKQGMICKTNWMPNNSRKACTNCQLPFNAATRRRSHCRLCGDIFCNHCLIVRNVPRDQNGAPKSRTFQVVKSRFCKACLSRVRRESDTVHLTRSAVACGSSDTSISNGNDVNNDSKKLRKAVSNTSDRSNLRQEWWDDIASESDWSETDSEDASKASLNASGRSRLASSLSSSQSSWTTTCPEDTLDDMSFVATLDVIDDDVAILDEKPQSSKSRLHKKLSYSGRYSMSRRHSTRKPQSQPSVETHEVTEVIDTTDMMTMSELRRQSRARTTGVVAPSRKYSKRRSGRESLLLSSSGPSRRLSRDEPANRFRSSRSISQCLAEQEELLRCMLSVSRVHSNPGVGSKRRVSKPPKVDFAATMPAPRPTVRLYDR</sequence>
<name>A0A833WFG6_PHYIN</name>
<dbReference type="PROSITE" id="PS50178">
    <property type="entry name" value="ZF_FYVE"/>
    <property type="match status" value="1"/>
</dbReference>
<dbReference type="InterPro" id="IPR013083">
    <property type="entry name" value="Znf_RING/FYVE/PHD"/>
</dbReference>
<dbReference type="InterPro" id="IPR017455">
    <property type="entry name" value="Znf_FYVE-rel"/>
</dbReference>
<keyword evidence="8" id="KW-1185">Reference proteome</keyword>
<evidence type="ECO:0000256" key="2">
    <source>
        <dbReference type="ARBA" id="ARBA00022771"/>
    </source>
</evidence>
<dbReference type="Pfam" id="PF01363">
    <property type="entry name" value="FYVE"/>
    <property type="match status" value="1"/>
</dbReference>
<accession>A0A833WFG6</accession>
<feature type="region of interest" description="Disordered" evidence="5">
    <location>
        <begin position="477"/>
        <end position="516"/>
    </location>
</feature>
<dbReference type="SUPFAM" id="SSF57903">
    <property type="entry name" value="FYVE/PHD zinc finger"/>
    <property type="match status" value="1"/>
</dbReference>
<protein>
    <submittedName>
        <fullName evidence="7">FYVE zinc finger domain-containing protein</fullName>
    </submittedName>
</protein>
<evidence type="ECO:0000256" key="4">
    <source>
        <dbReference type="PROSITE-ProRule" id="PRU00091"/>
    </source>
</evidence>
<comment type="caution">
    <text evidence="7">The sequence shown here is derived from an EMBL/GenBank/DDBJ whole genome shotgun (WGS) entry which is preliminary data.</text>
</comment>
<reference evidence="7" key="1">
    <citation type="submission" date="2020-04" db="EMBL/GenBank/DDBJ databases">
        <title>Hybrid Assembly of Korean Phytophthora infestans isolates.</title>
        <authorList>
            <person name="Prokchorchik M."/>
            <person name="Lee Y."/>
            <person name="Seo J."/>
            <person name="Cho J.-H."/>
            <person name="Park Y.-E."/>
            <person name="Jang D.-C."/>
            <person name="Im J.-S."/>
            <person name="Choi J.-G."/>
            <person name="Park H.-J."/>
            <person name="Lee G.-B."/>
            <person name="Lee Y.-G."/>
            <person name="Hong S.-Y."/>
            <person name="Cho K."/>
            <person name="Sohn K.H."/>
        </authorList>
    </citation>
    <scope>NUCLEOTIDE SEQUENCE</scope>
    <source>
        <strain evidence="7">KR_1_A1</strain>
    </source>
</reference>
<organism evidence="7 8">
    <name type="scientific">Phytophthora infestans</name>
    <name type="common">Potato late blight agent</name>
    <name type="synonym">Botrytis infestans</name>
    <dbReference type="NCBI Taxonomy" id="4787"/>
    <lineage>
        <taxon>Eukaryota</taxon>
        <taxon>Sar</taxon>
        <taxon>Stramenopiles</taxon>
        <taxon>Oomycota</taxon>
        <taxon>Peronosporomycetes</taxon>
        <taxon>Peronosporales</taxon>
        <taxon>Peronosporaceae</taxon>
        <taxon>Phytophthora</taxon>
    </lineage>
</organism>
<dbReference type="Proteomes" id="UP000602510">
    <property type="component" value="Unassembled WGS sequence"/>
</dbReference>